<gene>
    <name evidence="5" type="ORF">LCGC14_1778200</name>
</gene>
<evidence type="ECO:0000256" key="3">
    <source>
        <dbReference type="ARBA" id="ARBA00022840"/>
    </source>
</evidence>
<feature type="domain" description="Asparagine synthetase" evidence="4">
    <location>
        <begin position="44"/>
        <end position="188"/>
    </location>
</feature>
<dbReference type="CDD" id="cd01991">
    <property type="entry name" value="Asn_synthase_B_C"/>
    <property type="match status" value="1"/>
</dbReference>
<dbReference type="EMBL" id="LAZR01016774">
    <property type="protein sequence ID" value="KKM03058.1"/>
    <property type="molecule type" value="Genomic_DNA"/>
</dbReference>
<dbReference type="GO" id="GO:0005524">
    <property type="term" value="F:ATP binding"/>
    <property type="evidence" value="ECO:0007669"/>
    <property type="project" value="UniProtKB-KW"/>
</dbReference>
<feature type="non-terminal residue" evidence="5">
    <location>
        <position position="1"/>
    </location>
</feature>
<protein>
    <recommendedName>
        <fullName evidence="4">Asparagine synthetase domain-containing protein</fullName>
    </recommendedName>
</protein>
<dbReference type="InterPro" id="IPR001962">
    <property type="entry name" value="Asn_synthase"/>
</dbReference>
<dbReference type="PANTHER" id="PTHR11772:SF23">
    <property type="entry name" value="ASPARAGINE SYNTHETASE [GLUTAMINE-HYDROLYZING]"/>
    <property type="match status" value="1"/>
</dbReference>
<accession>A0A0F9JVU1</accession>
<proteinExistence type="predicted"/>
<evidence type="ECO:0000256" key="2">
    <source>
        <dbReference type="ARBA" id="ARBA00022741"/>
    </source>
</evidence>
<dbReference type="AlphaFoldDB" id="A0A0F9JVU1"/>
<evidence type="ECO:0000256" key="1">
    <source>
        <dbReference type="ARBA" id="ARBA00005187"/>
    </source>
</evidence>
<dbReference type="InterPro" id="IPR050795">
    <property type="entry name" value="Asn_Synthetase"/>
</dbReference>
<keyword evidence="2" id="KW-0547">Nucleotide-binding</keyword>
<dbReference type="GO" id="GO:0005829">
    <property type="term" value="C:cytosol"/>
    <property type="evidence" value="ECO:0007669"/>
    <property type="project" value="TreeGrafter"/>
</dbReference>
<evidence type="ECO:0000313" key="5">
    <source>
        <dbReference type="EMBL" id="KKM03058.1"/>
    </source>
</evidence>
<evidence type="ECO:0000259" key="4">
    <source>
        <dbReference type="Pfam" id="PF00733"/>
    </source>
</evidence>
<organism evidence="5">
    <name type="scientific">marine sediment metagenome</name>
    <dbReference type="NCBI Taxonomy" id="412755"/>
    <lineage>
        <taxon>unclassified sequences</taxon>
        <taxon>metagenomes</taxon>
        <taxon>ecological metagenomes</taxon>
    </lineage>
</organism>
<dbReference type="GO" id="GO:0004066">
    <property type="term" value="F:asparagine synthase (glutamine-hydrolyzing) activity"/>
    <property type="evidence" value="ECO:0007669"/>
    <property type="project" value="InterPro"/>
</dbReference>
<dbReference type="Pfam" id="PF00733">
    <property type="entry name" value="Asn_synthase"/>
    <property type="match status" value="1"/>
</dbReference>
<dbReference type="SUPFAM" id="SSF52402">
    <property type="entry name" value="Adenine nucleotide alpha hydrolases-like"/>
    <property type="match status" value="1"/>
</dbReference>
<dbReference type="GO" id="GO:0006529">
    <property type="term" value="P:asparagine biosynthetic process"/>
    <property type="evidence" value="ECO:0007669"/>
    <property type="project" value="InterPro"/>
</dbReference>
<keyword evidence="3" id="KW-0067">ATP-binding</keyword>
<name>A0A0F9JVU1_9ZZZZ</name>
<reference evidence="5" key="1">
    <citation type="journal article" date="2015" name="Nature">
        <title>Complex archaea that bridge the gap between prokaryotes and eukaryotes.</title>
        <authorList>
            <person name="Spang A."/>
            <person name="Saw J.H."/>
            <person name="Jorgensen S.L."/>
            <person name="Zaremba-Niedzwiedzka K."/>
            <person name="Martijn J."/>
            <person name="Lind A.E."/>
            <person name="van Eijk R."/>
            <person name="Schleper C."/>
            <person name="Guy L."/>
            <person name="Ettema T.J."/>
        </authorList>
    </citation>
    <scope>NUCLEOTIDE SEQUENCE</scope>
</reference>
<dbReference type="Gene3D" id="3.40.50.620">
    <property type="entry name" value="HUPs"/>
    <property type="match status" value="1"/>
</dbReference>
<comment type="pathway">
    <text evidence="1">Amino-acid biosynthesis; L-asparagine biosynthesis; L-asparagine from L-aspartate (L-Gln route): step 1/1.</text>
</comment>
<dbReference type="InterPro" id="IPR014729">
    <property type="entry name" value="Rossmann-like_a/b/a_fold"/>
</dbReference>
<dbReference type="FunFam" id="3.40.50.620:FF:000263">
    <property type="entry name" value="Asparagine synthetase"/>
    <property type="match status" value="1"/>
</dbReference>
<sequence length="365" mass="41304">QTLHTRYFPGVGRIGWWWVSISQSSWLKPGPHLNVPYNTAQSVIRELFTEAVRKRLVSDRPIGFLVSGGLDSSLVAAVAHRLLGKQITTFSIGLPGSPDLLAARQVATHLQSDHHEVVISTDDILEALPKVVYHDETYDITTIRASIPMYLLSKYIAMHTNIKVIFSGEGADELLGGYLYFHKAPSYNALQNETLRLLQELYKYDVLRGDRTTAAWGLEIRVPFLDADFLSFVSNLDPSHKMPQRHTIEKAIVRDAFDGYLPDAVLYRQKEAFSDGVGYSSVVSLKNRAAENKQRCLDIIPNTASPVTDEAHLYYFLFREHYSDRPGLHTEYYWMPMWHKGVTDPSATVLETHKLKELCEARALA</sequence>
<comment type="caution">
    <text evidence="5">The sequence shown here is derived from an EMBL/GenBank/DDBJ whole genome shotgun (WGS) entry which is preliminary data.</text>
</comment>
<dbReference type="PANTHER" id="PTHR11772">
    <property type="entry name" value="ASPARAGINE SYNTHETASE"/>
    <property type="match status" value="1"/>
</dbReference>